<dbReference type="SUPFAM" id="SSF57701">
    <property type="entry name" value="Zn2/Cys6 DNA-binding domain"/>
    <property type="match status" value="1"/>
</dbReference>
<dbReference type="CDD" id="cd12148">
    <property type="entry name" value="fungal_TF_MHR"/>
    <property type="match status" value="1"/>
</dbReference>
<proteinExistence type="predicted"/>
<dbReference type="AlphaFoldDB" id="A0A545W580"/>
<reference evidence="5 6" key="1">
    <citation type="journal article" date="2019" name="Appl. Microbiol. Biotechnol.">
        <title>Genome sequence of Isaria javanica and comparative genome analysis insights into family S53 peptidase evolution in fungal entomopathogens.</title>
        <authorList>
            <person name="Lin R."/>
            <person name="Zhang X."/>
            <person name="Xin B."/>
            <person name="Zou M."/>
            <person name="Gao Y."/>
            <person name="Qin F."/>
            <person name="Hu Q."/>
            <person name="Xie B."/>
            <person name="Cheng X."/>
        </authorList>
    </citation>
    <scope>NUCLEOTIDE SEQUENCE [LARGE SCALE GENOMIC DNA]</scope>
    <source>
        <strain evidence="5 6">IJ1G</strain>
    </source>
</reference>
<gene>
    <name evidence="5" type="ORF">IF1G_03522</name>
</gene>
<dbReference type="OrthoDB" id="3034343at2759"/>
<evidence type="ECO:0000313" key="5">
    <source>
        <dbReference type="EMBL" id="TQV97779.1"/>
    </source>
</evidence>
<dbReference type="Pfam" id="PF04082">
    <property type="entry name" value="Fungal_trans"/>
    <property type="match status" value="1"/>
</dbReference>
<dbReference type="EMBL" id="SPUK01000004">
    <property type="protein sequence ID" value="TQV97779.1"/>
    <property type="molecule type" value="Genomic_DNA"/>
</dbReference>
<dbReference type="CDD" id="cd00067">
    <property type="entry name" value="GAL4"/>
    <property type="match status" value="1"/>
</dbReference>
<evidence type="ECO:0000256" key="1">
    <source>
        <dbReference type="ARBA" id="ARBA00022723"/>
    </source>
</evidence>
<dbReference type="PANTHER" id="PTHR31668:SF10">
    <property type="entry name" value="ZN(II)2CYS6 TRANSCRIPTION FACTOR (EUROFUNG)"/>
    <property type="match status" value="1"/>
</dbReference>
<dbReference type="SMART" id="SM00066">
    <property type="entry name" value="GAL4"/>
    <property type="match status" value="1"/>
</dbReference>
<keyword evidence="1" id="KW-0479">Metal-binding</keyword>
<comment type="caution">
    <text evidence="5">The sequence shown here is derived from an EMBL/GenBank/DDBJ whole genome shotgun (WGS) entry which is preliminary data.</text>
</comment>
<dbReference type="SMART" id="SM00906">
    <property type="entry name" value="Fungal_trans"/>
    <property type="match status" value="1"/>
</dbReference>
<feature type="compositionally biased region" description="Polar residues" evidence="3">
    <location>
        <begin position="54"/>
        <end position="78"/>
    </location>
</feature>
<dbReference type="PROSITE" id="PS50048">
    <property type="entry name" value="ZN2_CY6_FUNGAL_2"/>
    <property type="match status" value="1"/>
</dbReference>
<dbReference type="InterPro" id="IPR001138">
    <property type="entry name" value="Zn2Cys6_DnaBD"/>
</dbReference>
<evidence type="ECO:0000256" key="2">
    <source>
        <dbReference type="ARBA" id="ARBA00023242"/>
    </source>
</evidence>
<evidence type="ECO:0000256" key="3">
    <source>
        <dbReference type="SAM" id="MobiDB-lite"/>
    </source>
</evidence>
<dbReference type="GO" id="GO:0001080">
    <property type="term" value="P:nitrogen catabolite activation of transcription from RNA polymerase II promoter"/>
    <property type="evidence" value="ECO:0007669"/>
    <property type="project" value="TreeGrafter"/>
</dbReference>
<dbReference type="Gene3D" id="4.10.240.10">
    <property type="entry name" value="Zn(2)-C6 fungal-type DNA-binding domain"/>
    <property type="match status" value="1"/>
</dbReference>
<dbReference type="GO" id="GO:0000981">
    <property type="term" value="F:DNA-binding transcription factor activity, RNA polymerase II-specific"/>
    <property type="evidence" value="ECO:0007669"/>
    <property type="project" value="InterPro"/>
</dbReference>
<keyword evidence="6" id="KW-1185">Reference proteome</keyword>
<feature type="compositionally biased region" description="Low complexity" evidence="3">
    <location>
        <begin position="79"/>
        <end position="91"/>
    </location>
</feature>
<dbReference type="PANTHER" id="PTHR31668">
    <property type="entry name" value="GLUCOSE TRANSPORT TRANSCRIPTION REGULATOR RGT1-RELATED-RELATED"/>
    <property type="match status" value="1"/>
</dbReference>
<dbReference type="PROSITE" id="PS00463">
    <property type="entry name" value="ZN2_CY6_FUNGAL_1"/>
    <property type="match status" value="1"/>
</dbReference>
<dbReference type="GO" id="GO:0008270">
    <property type="term" value="F:zinc ion binding"/>
    <property type="evidence" value="ECO:0007669"/>
    <property type="project" value="InterPro"/>
</dbReference>
<feature type="region of interest" description="Disordered" evidence="3">
    <location>
        <begin position="50"/>
        <end position="129"/>
    </location>
</feature>
<evidence type="ECO:0000259" key="4">
    <source>
        <dbReference type="PROSITE" id="PS50048"/>
    </source>
</evidence>
<dbReference type="GO" id="GO:0005634">
    <property type="term" value="C:nucleus"/>
    <property type="evidence" value="ECO:0007669"/>
    <property type="project" value="TreeGrafter"/>
</dbReference>
<dbReference type="InterPro" id="IPR036864">
    <property type="entry name" value="Zn2-C6_fun-type_DNA-bd_sf"/>
</dbReference>
<dbReference type="InterPro" id="IPR007219">
    <property type="entry name" value="XnlR_reg_dom"/>
</dbReference>
<dbReference type="InterPro" id="IPR050797">
    <property type="entry name" value="Carb_Metab_Trans_Reg"/>
</dbReference>
<organism evidence="5 6">
    <name type="scientific">Cordyceps javanica</name>
    <dbReference type="NCBI Taxonomy" id="43265"/>
    <lineage>
        <taxon>Eukaryota</taxon>
        <taxon>Fungi</taxon>
        <taxon>Dikarya</taxon>
        <taxon>Ascomycota</taxon>
        <taxon>Pezizomycotina</taxon>
        <taxon>Sordariomycetes</taxon>
        <taxon>Hypocreomycetidae</taxon>
        <taxon>Hypocreales</taxon>
        <taxon>Cordycipitaceae</taxon>
        <taxon>Cordyceps</taxon>
    </lineage>
</organism>
<keyword evidence="2" id="KW-0539">Nucleus</keyword>
<accession>A0A545W580</accession>
<dbReference type="Proteomes" id="UP000315783">
    <property type="component" value="Unassembled WGS sequence"/>
</dbReference>
<dbReference type="STRING" id="43265.A0A545W580"/>
<sequence>MESHAAIDRPYRSHLHPACIPCRRRKSRCQTEADSLACLMCKLHKSNCHFPDSPRSSKLAPSSASRRLGTSQRSRNLVGTTAGQTRTTLTRSSRRRTSAEAAHGTQAVGSPQPHQPPKDSQEPRGLNTADDENLNLHIVGPAATDDSRVLTDYLAGVPGAPRVTRVFLPGSTGRSKPVLFTSIQKRPLGKAAHRSPSAEKLEIIEKLLEPKLDQIIDEYFHRINSCMPLLDEDSFRRQLQENREKISPSLLACLYAHMAVYCGNSTLIADRSWPDGRFIWNLANEALYSELHLSPGVSIIAAILLNVGGRPATSLIGNGVLLSSAVSIAHSLGLNYNPLGWNIPESEKHLRINIWWALFVQDKWSSLAHGTPPRITQSQQDVPPPTVQYLCPANSKGKTLRAASIFIALVGLTKVLDISLEHIYNIQEHNIQEHKRRSTPQIESAFHEWADSLVGVARGVVVLGTDLDAPGACNLRLAYLSMKLLLQRIQPEASTKRSGPPEQRDVTDYFQGLQVAEEVLNFTKNLHSKQLSDFWMSVGAFVYPTTVNFLLRHALETQSSPTSLVQSSSFQLARELIDILRLHKESCGWDMGDVCLAQHGDIIDKVLTSVGPENHDVGDMLELQDFIMPDDLTLDQLFPGLWDPLQNAW</sequence>
<name>A0A545W580_9HYPO</name>
<evidence type="ECO:0000313" key="6">
    <source>
        <dbReference type="Proteomes" id="UP000315783"/>
    </source>
</evidence>
<dbReference type="GO" id="GO:0003677">
    <property type="term" value="F:DNA binding"/>
    <property type="evidence" value="ECO:0007669"/>
    <property type="project" value="InterPro"/>
</dbReference>
<dbReference type="GO" id="GO:0006351">
    <property type="term" value="P:DNA-templated transcription"/>
    <property type="evidence" value="ECO:0007669"/>
    <property type="project" value="InterPro"/>
</dbReference>
<feature type="domain" description="Zn(2)-C6 fungal-type" evidence="4">
    <location>
        <begin position="18"/>
        <end position="50"/>
    </location>
</feature>
<protein>
    <submittedName>
        <fullName evidence="5">N-terminal binuclear Zn cluster-containing/DNA binding domain-containing protein</fullName>
    </submittedName>
</protein>